<dbReference type="RefSeq" id="WP_072995084.1">
    <property type="nucleotide sequence ID" value="NZ_FQYU01000009.1"/>
</dbReference>
<reference evidence="2" key="1">
    <citation type="submission" date="2016-11" db="EMBL/GenBank/DDBJ databases">
        <authorList>
            <person name="Varghese N."/>
            <person name="Submissions S."/>
        </authorList>
    </citation>
    <scope>NUCLEOTIDE SEQUENCE [LARGE SCALE GENOMIC DNA]</scope>
    <source>
        <strain evidence="2">DSM 19858</strain>
    </source>
</reference>
<dbReference type="OrthoDB" id="9762853at2"/>
<evidence type="ECO:0000313" key="1">
    <source>
        <dbReference type="EMBL" id="SHJ79038.1"/>
    </source>
</evidence>
<name>A0A1M6M6F8_9FLAO</name>
<dbReference type="Proteomes" id="UP000184543">
    <property type="component" value="Unassembled WGS sequence"/>
</dbReference>
<protein>
    <submittedName>
        <fullName evidence="1">Baseplate J-like protein</fullName>
    </submittedName>
</protein>
<accession>A0A1M6M6F8</accession>
<organism evidence="1 2">
    <name type="scientific">Pseudozobellia thermophila</name>
    <dbReference type="NCBI Taxonomy" id="192903"/>
    <lineage>
        <taxon>Bacteria</taxon>
        <taxon>Pseudomonadati</taxon>
        <taxon>Bacteroidota</taxon>
        <taxon>Flavobacteriia</taxon>
        <taxon>Flavobacteriales</taxon>
        <taxon>Flavobacteriaceae</taxon>
        <taxon>Pseudozobellia</taxon>
    </lineage>
</organism>
<dbReference type="AlphaFoldDB" id="A0A1M6M6F8"/>
<gene>
    <name evidence="1" type="ORF">SAMN04488513_1099</name>
</gene>
<sequence length="1143" mass="128535">MSKNCLHNNPLRRDGTSQQQRTLNTLLPSYVAVDERSMKDLWAFVQRFAQEINFFDDKDQIDSHWEDFFAITVEEWKSFSLEDYLAQLKLNQVTRPHEALFFGFLYMFRVVQDDMNTITERHLDYYYKEVLRLREKPAEPDKVSVLFELAKHIDSHLLKAGTELKAGKDNTGVEVRYKLNEDTVINKAQVAELKALFVNMHDIWRGQAGLPRTDHRMYRSPIADSADGLGQEIETEEQDWRVFGRPDFVIDEGNASGTKIADRQQTQVGFAIASPILYLAEGERKIELTLSLNLRSTKTKVAQYIKDRVRILLSGEEEWLEAKIVDDVDAPLFYYQSLSKKNAAYIKKLYPKKGLEELLLKKVGEAGWKIRIVARLEADQPAVVAYDNEVLQEHIKTQWPVLKVLVEDGPDDASLYKTLKNAGVSHAELAVEVDSGTNDSPGIRNIIVQNDNGRLDPTKPMPIFGSQPHLGSKFYIGSTEVFQKKLDYLALKFQWVDLPQNSSGFSGHYKHYHVANTTDDRDNTGFKTKIEVLSKKKWVEIADDRPLFTDLEGKAIADGTPLPSAEAPSKIEEEGDSLKNLPRHVGIGDFEAYQASLPKGFMRLSLKGRDFGHSEFQNAYAYHAINMANDSDKGGEATDPNILRAVKTADAKAFAIAQGSDEWTLPNPPYVPTIEELSLYYRSSVSFKLDSKSTGEEGPDTVEQFFHLEPFGNYEVDRKKASTTLLPQMADEGSLYIGVDNLNPPQTLALLIQVAEGSANPEKAKQEVKWSYLSEETWQPFDAGMLLGDGTNGLLTSGIVKFDIPRGIALGNSRMPPDRYWLKASVGKDSDAVCDIVAIRAQAISASFADAGNDPKFLENALPKETIAKLVNADAAIKKLEQPYASSEGRPPEKEKAFYTRVSERLRHKNRAIAIWDYEHLILEKFPKVYKVKCINHTLFDGSLTNYSETRPGHVTLVIVANVQNKNAVDPLRPRASLDQLTEIASFIDTIKPPCAMIHIKNPLYEEIKVDFQVKFHHGIDVGYHISKLQGEIKHFLSPWASSCASDIVFGGKIHKSVILNFVEERSYVDYVTCFKMYHIVREDPDNNPGKDVDEAIALTSVSIIGSADGHTIREIAANASDQCQCEDNVIHSTKQLTVTDKC</sequence>
<dbReference type="STRING" id="192903.SAMN04488513_1099"/>
<proteinExistence type="predicted"/>
<dbReference type="EMBL" id="FQYU01000009">
    <property type="protein sequence ID" value="SHJ79038.1"/>
    <property type="molecule type" value="Genomic_DNA"/>
</dbReference>
<evidence type="ECO:0000313" key="2">
    <source>
        <dbReference type="Proteomes" id="UP000184543"/>
    </source>
</evidence>
<keyword evidence="2" id="KW-1185">Reference proteome</keyword>